<dbReference type="Proteomes" id="UP000736328">
    <property type="component" value="Unassembled WGS sequence"/>
</dbReference>
<name>A0A933MKX6_UNCT6</name>
<dbReference type="PROSITE" id="PS51257">
    <property type="entry name" value="PROKAR_LIPOPROTEIN"/>
    <property type="match status" value="1"/>
</dbReference>
<proteinExistence type="predicted"/>
<comment type="caution">
    <text evidence="2">The sequence shown here is derived from an EMBL/GenBank/DDBJ whole genome shotgun (WGS) entry which is preliminary data.</text>
</comment>
<evidence type="ECO:0000256" key="1">
    <source>
        <dbReference type="SAM" id="SignalP"/>
    </source>
</evidence>
<keyword evidence="1" id="KW-0732">Signal</keyword>
<feature type="signal peptide" evidence="1">
    <location>
        <begin position="1"/>
        <end position="24"/>
    </location>
</feature>
<feature type="chain" id="PRO_5037946784" evidence="1">
    <location>
        <begin position="25"/>
        <end position="303"/>
    </location>
</feature>
<dbReference type="AlphaFoldDB" id="A0A933MKX6"/>
<accession>A0A933MKX6</accession>
<dbReference type="InterPro" id="IPR019283">
    <property type="entry name" value="DUF2330"/>
</dbReference>
<organism evidence="2 3">
    <name type="scientific">candidate division TA06 bacterium</name>
    <dbReference type="NCBI Taxonomy" id="2250710"/>
    <lineage>
        <taxon>Bacteria</taxon>
        <taxon>Bacteria division TA06</taxon>
    </lineage>
</organism>
<evidence type="ECO:0000313" key="2">
    <source>
        <dbReference type="EMBL" id="MBI4726876.1"/>
    </source>
</evidence>
<dbReference type="Pfam" id="PF10092">
    <property type="entry name" value="DUF2330"/>
    <property type="match status" value="1"/>
</dbReference>
<gene>
    <name evidence="2" type="ORF">HY768_06595</name>
</gene>
<dbReference type="EMBL" id="JACQXR010000087">
    <property type="protein sequence ID" value="MBI4726876.1"/>
    <property type="molecule type" value="Genomic_DNA"/>
</dbReference>
<evidence type="ECO:0000313" key="3">
    <source>
        <dbReference type="Proteomes" id="UP000736328"/>
    </source>
</evidence>
<reference evidence="2" key="1">
    <citation type="submission" date="2020-07" db="EMBL/GenBank/DDBJ databases">
        <title>Huge and variable diversity of episymbiotic CPR bacteria and DPANN archaea in groundwater ecosystems.</title>
        <authorList>
            <person name="He C.Y."/>
            <person name="Keren R."/>
            <person name="Whittaker M."/>
            <person name="Farag I.F."/>
            <person name="Doudna J."/>
            <person name="Cate J.H.D."/>
            <person name="Banfield J.F."/>
        </authorList>
    </citation>
    <scope>NUCLEOTIDE SEQUENCE</scope>
    <source>
        <strain evidence="2">NC_groundwater_1520_Pr4_B-0.1um_53_5</strain>
    </source>
</reference>
<sequence length="303" mass="33381">MDLRKTINAVLPIAVWLAACPASRADMGAIVPAGEVQLSEPGQKAVILFSGQEEVLILATDLSASGPAKILRFIPLPGEPQVSPAAKDCFKKAAKLVKKHQLRYLLQYKGGSGAGEKVELLQHKRIGPHDVTVIRINDAGHFEEWVNEFFKSKGLPAQENFAGIREVVAGYLEQGIAYFVFDLVEARGGEEFIAPLQYRFKSDKLYYPLKTSNLFGGQGRIDLIFFVPCAWRHIRQGFVASSSARVKACDLKGVFRDSKGFFGQGPVTMQAFKYEGALQFDGDLMLGTDSGVEELRPYDPRKP</sequence>
<protein>
    <submittedName>
        <fullName evidence="2">DUF2330 domain-containing protein</fullName>
    </submittedName>
</protein>